<keyword evidence="3" id="KW-1185">Reference proteome</keyword>
<evidence type="ECO:0000313" key="3">
    <source>
        <dbReference type="Proteomes" id="UP000220034"/>
    </source>
</evidence>
<dbReference type="RefSeq" id="WP_097928235.1">
    <property type="nucleotide sequence ID" value="NZ_OCTN01000001.1"/>
</dbReference>
<feature type="transmembrane region" description="Helical" evidence="1">
    <location>
        <begin position="128"/>
        <end position="154"/>
    </location>
</feature>
<dbReference type="PIRSF" id="PIRSF033239">
    <property type="entry name" value="ExoD"/>
    <property type="match status" value="1"/>
</dbReference>
<dbReference type="EMBL" id="OCTN01000001">
    <property type="protein sequence ID" value="SOH92669.1"/>
    <property type="molecule type" value="Genomic_DNA"/>
</dbReference>
<dbReference type="PANTHER" id="PTHR41795">
    <property type="entry name" value="EXOPOLYSACCHARIDE SYNTHESIS PROTEIN"/>
    <property type="match status" value="1"/>
</dbReference>
<feature type="transmembrane region" description="Helical" evidence="1">
    <location>
        <begin position="174"/>
        <end position="194"/>
    </location>
</feature>
<dbReference type="InterPro" id="IPR010331">
    <property type="entry name" value="ExoD"/>
</dbReference>
<evidence type="ECO:0000256" key="1">
    <source>
        <dbReference type="SAM" id="Phobius"/>
    </source>
</evidence>
<keyword evidence="1" id="KW-1133">Transmembrane helix</keyword>
<dbReference type="Pfam" id="PF06055">
    <property type="entry name" value="ExoD"/>
    <property type="match status" value="1"/>
</dbReference>
<dbReference type="AlphaFoldDB" id="A0A2C9CQL3"/>
<evidence type="ECO:0000313" key="2">
    <source>
        <dbReference type="EMBL" id="SOH92669.1"/>
    </source>
</evidence>
<keyword evidence="1" id="KW-0812">Transmembrane</keyword>
<name>A0A2C9CQL3_9RHOB</name>
<dbReference type="Proteomes" id="UP000220034">
    <property type="component" value="Unassembled WGS sequence"/>
</dbReference>
<protein>
    <submittedName>
        <fullName evidence="2">Uncharacterized conserved protein</fullName>
    </submittedName>
</protein>
<feature type="transmembrane region" description="Helical" evidence="1">
    <location>
        <begin position="50"/>
        <end position="73"/>
    </location>
</feature>
<sequence length="198" mass="21158">MPDRIRPLEAVIDDFSDAIHADGTSVGALVHAFEDRSLGAVLVLLSGLQLIPIIGAIPGATDVLAGLVLIFIVQSWIGRKGVWVPQFIGKREIGEQRLDSAIEKARPWAQRVDALLKTRLSILVKSRIARLGITVVCAGLAMSIFVLGFVPFAAMPPSFAILAFGLALLGRDGLMALIGYLFVGGTLILSGRVWGMVF</sequence>
<keyword evidence="1" id="KW-0472">Membrane</keyword>
<proteinExistence type="predicted"/>
<dbReference type="PANTHER" id="PTHR41795:SF1">
    <property type="entry name" value="EXOPOLYSACCHARIDE SYNTHESIS PROTEIN"/>
    <property type="match status" value="1"/>
</dbReference>
<organism evidence="2 3">
    <name type="scientific">Pontivivens marinum</name>
    <dbReference type="NCBI Taxonomy" id="1690039"/>
    <lineage>
        <taxon>Bacteria</taxon>
        <taxon>Pseudomonadati</taxon>
        <taxon>Pseudomonadota</taxon>
        <taxon>Alphaproteobacteria</taxon>
        <taxon>Rhodobacterales</taxon>
        <taxon>Paracoccaceae</taxon>
        <taxon>Pontivivens</taxon>
    </lineage>
</organism>
<accession>A0A2C9CQL3</accession>
<gene>
    <name evidence="2" type="ORF">SAMN06273572_101517</name>
</gene>
<reference evidence="3" key="1">
    <citation type="submission" date="2017-09" db="EMBL/GenBank/DDBJ databases">
        <authorList>
            <person name="Varghese N."/>
            <person name="Submissions S."/>
        </authorList>
    </citation>
    <scope>NUCLEOTIDE SEQUENCE [LARGE SCALE GENOMIC DNA]</scope>
    <source>
        <strain evidence="3">C7</strain>
    </source>
</reference>
<dbReference type="OrthoDB" id="7949130at2"/>